<feature type="domain" description="Response regulatory" evidence="9">
    <location>
        <begin position="5"/>
        <end position="118"/>
    </location>
</feature>
<dbReference type="Pfam" id="PF00072">
    <property type="entry name" value="Response_reg"/>
    <property type="match status" value="1"/>
</dbReference>
<feature type="modified residue" description="4-aspartylphosphate" evidence="8">
    <location>
        <position position="54"/>
    </location>
</feature>
<name>A0A1M4U3H3_9FIRM</name>
<evidence type="ECO:0000313" key="10">
    <source>
        <dbReference type="EMBL" id="SHE51087.1"/>
    </source>
</evidence>
<dbReference type="PROSITE" id="PS50110">
    <property type="entry name" value="RESPONSE_REGULATORY"/>
    <property type="match status" value="1"/>
</dbReference>
<gene>
    <name evidence="10" type="ORF">SAMN02745133_00562</name>
</gene>
<dbReference type="FunFam" id="3.40.50.2300:FF:000001">
    <property type="entry name" value="DNA-binding response regulator PhoB"/>
    <property type="match status" value="1"/>
</dbReference>
<evidence type="ECO:0000256" key="2">
    <source>
        <dbReference type="ARBA" id="ARBA00022553"/>
    </source>
</evidence>
<keyword evidence="5" id="KW-0238">DNA-binding</keyword>
<accession>A0A1M4U3H3</accession>
<reference evidence="11" key="1">
    <citation type="submission" date="2016-11" db="EMBL/GenBank/DDBJ databases">
        <authorList>
            <person name="Varghese N."/>
            <person name="Submissions S."/>
        </authorList>
    </citation>
    <scope>NUCLEOTIDE SEQUENCE [LARGE SCALE GENOMIC DNA]</scope>
    <source>
        <strain evidence="11">DSM 12395</strain>
    </source>
</reference>
<evidence type="ECO:0000256" key="1">
    <source>
        <dbReference type="ARBA" id="ARBA00018672"/>
    </source>
</evidence>
<proteinExistence type="predicted"/>
<dbReference type="RefSeq" id="WP_238456924.1">
    <property type="nucleotide sequence ID" value="NZ_FQUY01000002.1"/>
</dbReference>
<keyword evidence="6" id="KW-0804">Transcription</keyword>
<evidence type="ECO:0000256" key="4">
    <source>
        <dbReference type="ARBA" id="ARBA00023015"/>
    </source>
</evidence>
<keyword evidence="3" id="KW-0902">Two-component regulatory system</keyword>
<dbReference type="Proteomes" id="UP000184148">
    <property type="component" value="Unassembled WGS sequence"/>
</dbReference>
<dbReference type="GO" id="GO:0005829">
    <property type="term" value="C:cytosol"/>
    <property type="evidence" value="ECO:0007669"/>
    <property type="project" value="TreeGrafter"/>
</dbReference>
<protein>
    <recommendedName>
        <fullName evidence="1">Stage 0 sporulation protein A homolog</fullName>
    </recommendedName>
</protein>
<organism evidence="10 11">
    <name type="scientific">Desulforamulus putei DSM 12395</name>
    <dbReference type="NCBI Taxonomy" id="1121429"/>
    <lineage>
        <taxon>Bacteria</taxon>
        <taxon>Bacillati</taxon>
        <taxon>Bacillota</taxon>
        <taxon>Clostridia</taxon>
        <taxon>Eubacteriales</taxon>
        <taxon>Peptococcaceae</taxon>
        <taxon>Desulforamulus</taxon>
    </lineage>
</organism>
<dbReference type="AlphaFoldDB" id="A0A1M4U3H3"/>
<evidence type="ECO:0000256" key="7">
    <source>
        <dbReference type="ARBA" id="ARBA00024867"/>
    </source>
</evidence>
<dbReference type="SMART" id="SM00448">
    <property type="entry name" value="REC"/>
    <property type="match status" value="1"/>
</dbReference>
<comment type="function">
    <text evidence="7">May play the central regulatory role in sporulation. It may be an element of the effector pathway responsible for the activation of sporulation genes in response to nutritional stress. Spo0A may act in concert with spo0H (a sigma factor) to control the expression of some genes that are critical to the sporulation process.</text>
</comment>
<dbReference type="InterPro" id="IPR039420">
    <property type="entry name" value="WalR-like"/>
</dbReference>
<evidence type="ECO:0000256" key="6">
    <source>
        <dbReference type="ARBA" id="ARBA00023163"/>
    </source>
</evidence>
<dbReference type="GO" id="GO:0000976">
    <property type="term" value="F:transcription cis-regulatory region binding"/>
    <property type="evidence" value="ECO:0007669"/>
    <property type="project" value="TreeGrafter"/>
</dbReference>
<dbReference type="STRING" id="1121429.SAMN02745133_00562"/>
<dbReference type="EMBL" id="FQUY01000002">
    <property type="protein sequence ID" value="SHE51087.1"/>
    <property type="molecule type" value="Genomic_DNA"/>
</dbReference>
<dbReference type="Gene3D" id="3.40.50.2300">
    <property type="match status" value="1"/>
</dbReference>
<dbReference type="PANTHER" id="PTHR48111">
    <property type="entry name" value="REGULATOR OF RPOS"/>
    <property type="match status" value="1"/>
</dbReference>
<dbReference type="GO" id="GO:0006355">
    <property type="term" value="P:regulation of DNA-templated transcription"/>
    <property type="evidence" value="ECO:0007669"/>
    <property type="project" value="TreeGrafter"/>
</dbReference>
<dbReference type="InterPro" id="IPR001789">
    <property type="entry name" value="Sig_transdc_resp-reg_receiver"/>
</dbReference>
<evidence type="ECO:0000256" key="8">
    <source>
        <dbReference type="PROSITE-ProRule" id="PRU00169"/>
    </source>
</evidence>
<evidence type="ECO:0000259" key="9">
    <source>
        <dbReference type="PROSITE" id="PS50110"/>
    </source>
</evidence>
<evidence type="ECO:0000313" key="11">
    <source>
        <dbReference type="Proteomes" id="UP000184148"/>
    </source>
</evidence>
<dbReference type="GO" id="GO:0000156">
    <property type="term" value="F:phosphorelay response regulator activity"/>
    <property type="evidence" value="ECO:0007669"/>
    <property type="project" value="TreeGrafter"/>
</dbReference>
<dbReference type="InterPro" id="IPR011006">
    <property type="entry name" value="CheY-like_superfamily"/>
</dbReference>
<sequence>MDRKSILLADDESDIREVVTKYLNREGFSVEQAVDGAEALALFYRKNWDLVILDIRIPNTDGIKVCQEIRKISQVPVVMLTDLNNETNRIQGLEIGADDCVGKPFSPRELVARIKAILRRSTAARSAKKNRNSLSGG</sequence>
<evidence type="ECO:0000256" key="5">
    <source>
        <dbReference type="ARBA" id="ARBA00023125"/>
    </source>
</evidence>
<dbReference type="GO" id="GO:0032993">
    <property type="term" value="C:protein-DNA complex"/>
    <property type="evidence" value="ECO:0007669"/>
    <property type="project" value="TreeGrafter"/>
</dbReference>
<dbReference type="SUPFAM" id="SSF52172">
    <property type="entry name" value="CheY-like"/>
    <property type="match status" value="1"/>
</dbReference>
<evidence type="ECO:0000256" key="3">
    <source>
        <dbReference type="ARBA" id="ARBA00023012"/>
    </source>
</evidence>
<keyword evidence="4" id="KW-0805">Transcription regulation</keyword>
<dbReference type="PANTHER" id="PTHR48111:SF21">
    <property type="entry name" value="DNA-BINDING DUAL MASTER TRANSCRIPTIONAL REGULATOR RPAA"/>
    <property type="match status" value="1"/>
</dbReference>
<keyword evidence="11" id="KW-1185">Reference proteome</keyword>
<dbReference type="Gene3D" id="6.10.250.690">
    <property type="match status" value="1"/>
</dbReference>
<keyword evidence="2 8" id="KW-0597">Phosphoprotein</keyword>